<accession>A0AAE3VMI4</accession>
<dbReference type="Proteomes" id="UP001229244">
    <property type="component" value="Unassembled WGS sequence"/>
</dbReference>
<dbReference type="RefSeq" id="WP_306884640.1">
    <property type="nucleotide sequence ID" value="NZ_JAUSUL010000001.1"/>
</dbReference>
<sequence length="759" mass="83289">MSSRVTFDDAEIAKHTDFNEIGLFAQEQVDDLVADAIGYPAHWAAFTVAKASAQEVTVSRGRYLNGRVVYSQDAPITINLQLHIPVAPSDQRWVALILRGEEVTETETRPFQTSEDPETSEVVMRSTPKRIRRRVNVIVQAGELNPTPVKPVVAETDACIAYVRLHATGIPDTGGIEPGTSTRVKSLYEVEGRLAALEVDLDALFLRTATIETQITNINDRLTEIPRPSVIRQMQRDLGAARLLLDLPDNQRAYAFDNGLLPDQWDNGHPDWLARVSEGVRYPFAATAQARLEVQAEDSPYIMWSDRRMVPVYDEVTRIANYAASGTLNISQLVHTETTLVRKEASRIRVTYGPTMQVCENGAGWSALADAQIGTMLRNNGETFEVVSYNGDWAGLPDHSLYGVRQIRYEIVNEPYWEYKTEEVGINGSVYAQTFLVAQPMMMTSLDLQFARIGLDGDVHVFIVETTGSAAPSPTRMLAQGILPRASLTEGWNRVALPLTMLEAGRRYAFVTVTTGNHAVSVSTGNAYTGGSLFKLTDGAYAQGDLDQDFVFAINGARFRSPRTTVPFRALTLADGMTEIDLLYSGWEPGGTGLEWEIRPAGSTTWTVLEDGDPATNPLVGLPASVELRLVMIGTSDLAPMIQLDEWATSTVSRNRSDMRAVTDAFDFGISSSSIVTQYTVDAFDEARHTFTPAIMVGGATVLPSTTEVTVDPNRPSRRTYLSTYSLGAATTSARMRFASTTDNVVVVPFLQDAFIAAL</sequence>
<comment type="caution">
    <text evidence="1">The sequence shown here is derived from an EMBL/GenBank/DDBJ whole genome shotgun (WGS) entry which is preliminary data.</text>
</comment>
<proteinExistence type="predicted"/>
<dbReference type="AlphaFoldDB" id="A0AAE3VMI4"/>
<evidence type="ECO:0000313" key="1">
    <source>
        <dbReference type="EMBL" id="MDQ0314854.1"/>
    </source>
</evidence>
<organism evidence="1 2">
    <name type="scientific">Amorphus orientalis</name>
    <dbReference type="NCBI Taxonomy" id="649198"/>
    <lineage>
        <taxon>Bacteria</taxon>
        <taxon>Pseudomonadati</taxon>
        <taxon>Pseudomonadota</taxon>
        <taxon>Alphaproteobacteria</taxon>
        <taxon>Hyphomicrobiales</taxon>
        <taxon>Amorphaceae</taxon>
        <taxon>Amorphus</taxon>
    </lineage>
</organism>
<protein>
    <recommendedName>
        <fullName evidence="3">DUF4815 domain-containing protein</fullName>
    </recommendedName>
</protein>
<gene>
    <name evidence="1" type="ORF">J2S73_001291</name>
</gene>
<evidence type="ECO:0000313" key="2">
    <source>
        <dbReference type="Proteomes" id="UP001229244"/>
    </source>
</evidence>
<keyword evidence="2" id="KW-1185">Reference proteome</keyword>
<name>A0AAE3VMI4_9HYPH</name>
<reference evidence="1" key="1">
    <citation type="submission" date="2023-07" db="EMBL/GenBank/DDBJ databases">
        <title>Genomic Encyclopedia of Type Strains, Phase IV (KMG-IV): sequencing the most valuable type-strain genomes for metagenomic binning, comparative biology and taxonomic classification.</title>
        <authorList>
            <person name="Goeker M."/>
        </authorList>
    </citation>
    <scope>NUCLEOTIDE SEQUENCE</scope>
    <source>
        <strain evidence="1">DSM 21202</strain>
    </source>
</reference>
<evidence type="ECO:0008006" key="3">
    <source>
        <dbReference type="Google" id="ProtNLM"/>
    </source>
</evidence>
<dbReference type="EMBL" id="JAUSUL010000001">
    <property type="protein sequence ID" value="MDQ0314854.1"/>
    <property type="molecule type" value="Genomic_DNA"/>
</dbReference>